<feature type="region of interest" description="Disordered" evidence="1">
    <location>
        <begin position="74"/>
        <end position="100"/>
    </location>
</feature>
<evidence type="ECO:0000313" key="2">
    <source>
        <dbReference type="EMBL" id="CAA3024046.1"/>
    </source>
</evidence>
<organism evidence="2 3">
    <name type="scientific">Olea europaea subsp. europaea</name>
    <dbReference type="NCBI Taxonomy" id="158383"/>
    <lineage>
        <taxon>Eukaryota</taxon>
        <taxon>Viridiplantae</taxon>
        <taxon>Streptophyta</taxon>
        <taxon>Embryophyta</taxon>
        <taxon>Tracheophyta</taxon>
        <taxon>Spermatophyta</taxon>
        <taxon>Magnoliopsida</taxon>
        <taxon>eudicotyledons</taxon>
        <taxon>Gunneridae</taxon>
        <taxon>Pentapetalae</taxon>
        <taxon>asterids</taxon>
        <taxon>lamiids</taxon>
        <taxon>Lamiales</taxon>
        <taxon>Oleaceae</taxon>
        <taxon>Oleeae</taxon>
        <taxon>Olea</taxon>
    </lineage>
</organism>
<dbReference type="OrthoDB" id="1928787at2759"/>
<proteinExistence type="predicted"/>
<gene>
    <name evidence="2" type="ORF">OLEA9_A039470</name>
</gene>
<accession>A0A8S0V3E8</accession>
<sequence length="237" mass="27304">MNKHHRAKVKPQMQMLLKETFYNTKNFFYITFQNLKSCLLGGYQKLPKTPLVKPIFSTKNPELHELNNFCKDSSDKSEIPKKMEGRLSPEEEMKGDKKFNGSSMNIVDKSGLKELKEKKTDKYSKGKQVEFISKNTDALAKKMKELEMMDVNDMDHVLDIEEVLNYYSRLTCPAYKDIVDKFFMDMYAEYYLPPPSASVRSSMRKLGSVSVHGSMRKLGSVSVHCSMRSLGPLKLLK</sequence>
<feature type="compositionally biased region" description="Basic and acidic residues" evidence="1">
    <location>
        <begin position="74"/>
        <end position="99"/>
    </location>
</feature>
<dbReference type="Gramene" id="OE9A039470T1">
    <property type="protein sequence ID" value="OE9A039470C1"/>
    <property type="gene ID" value="OE9A039470"/>
</dbReference>
<dbReference type="AlphaFoldDB" id="A0A8S0V3E8"/>
<evidence type="ECO:0008006" key="4">
    <source>
        <dbReference type="Google" id="ProtNLM"/>
    </source>
</evidence>
<evidence type="ECO:0000313" key="3">
    <source>
        <dbReference type="Proteomes" id="UP000594638"/>
    </source>
</evidence>
<dbReference type="EMBL" id="CACTIH010009101">
    <property type="protein sequence ID" value="CAA3024046.1"/>
    <property type="molecule type" value="Genomic_DNA"/>
</dbReference>
<name>A0A8S0V3E8_OLEEU</name>
<evidence type="ECO:0000256" key="1">
    <source>
        <dbReference type="SAM" id="MobiDB-lite"/>
    </source>
</evidence>
<dbReference type="Proteomes" id="UP000594638">
    <property type="component" value="Unassembled WGS sequence"/>
</dbReference>
<dbReference type="PANTHER" id="PTHR35461:SF1">
    <property type="entry name" value="LOW PROTEIN: ATP-DEPENDENT RNA HELICASE-LIKE PROTEIN"/>
    <property type="match status" value="1"/>
</dbReference>
<protein>
    <recommendedName>
        <fullName evidence="4">OVATE domain-containing protein</fullName>
    </recommendedName>
</protein>
<comment type="caution">
    <text evidence="2">The sequence shown here is derived from an EMBL/GenBank/DDBJ whole genome shotgun (WGS) entry which is preliminary data.</text>
</comment>
<dbReference type="PANTHER" id="PTHR35461">
    <property type="entry name" value="BNAANNG14610D PROTEIN"/>
    <property type="match status" value="1"/>
</dbReference>
<keyword evidence="3" id="KW-1185">Reference proteome</keyword>
<reference evidence="2 3" key="1">
    <citation type="submission" date="2019-12" db="EMBL/GenBank/DDBJ databases">
        <authorList>
            <person name="Alioto T."/>
            <person name="Alioto T."/>
            <person name="Gomez Garrido J."/>
        </authorList>
    </citation>
    <scope>NUCLEOTIDE SEQUENCE [LARGE SCALE GENOMIC DNA]</scope>
</reference>